<gene>
    <name evidence="1" type="ORF">AX777_04905</name>
</gene>
<sequence length="140" mass="15376">MSAKHSRYAALFVRDYSRAHPCPDYIPDVGVWAGEMAMAAFDAGMAAKAAQADAVQQSRDAARLSGGLAPRPATEPVERTISFNATAGALIRGHIKTAAFRLGLDFKEDRRWFSSDFVFSGPEKDVRKLMDMFAEYNKQG</sequence>
<reference evidence="1 2" key="1">
    <citation type="submission" date="2016-02" db="EMBL/GenBank/DDBJ databases">
        <authorList>
            <person name="Wen L."/>
            <person name="He K."/>
            <person name="Yang H."/>
        </authorList>
    </citation>
    <scope>NUCLEOTIDE SEQUENCE [LARGE SCALE GENOMIC DNA]</scope>
    <source>
        <strain evidence="1 2">CD09_2</strain>
    </source>
</reference>
<accession>A0A177JQD8</accession>
<dbReference type="Proteomes" id="UP000077262">
    <property type="component" value="Unassembled WGS sequence"/>
</dbReference>
<comment type="caution">
    <text evidence="1">The sequence shown here is derived from an EMBL/GenBank/DDBJ whole genome shotgun (WGS) entry which is preliminary data.</text>
</comment>
<evidence type="ECO:0000313" key="1">
    <source>
        <dbReference type="EMBL" id="OAH42591.1"/>
    </source>
</evidence>
<name>A0A177JQD8_SPHYA</name>
<dbReference type="EMBL" id="LSTR01000040">
    <property type="protein sequence ID" value="OAH42591.1"/>
    <property type="molecule type" value="Genomic_DNA"/>
</dbReference>
<proteinExistence type="predicted"/>
<dbReference type="RefSeq" id="WP_017502171.1">
    <property type="nucleotide sequence ID" value="NZ_LSTR01000040.1"/>
</dbReference>
<protein>
    <submittedName>
        <fullName evidence="1">Uncharacterized protein</fullName>
    </submittedName>
</protein>
<dbReference type="AlphaFoldDB" id="A0A177JQD8"/>
<evidence type="ECO:0000313" key="2">
    <source>
        <dbReference type="Proteomes" id="UP000077262"/>
    </source>
</evidence>
<organism evidence="1 2">
    <name type="scientific">Sphingobium yanoikuyae</name>
    <name type="common">Sphingomonas yanoikuyae</name>
    <dbReference type="NCBI Taxonomy" id="13690"/>
    <lineage>
        <taxon>Bacteria</taxon>
        <taxon>Pseudomonadati</taxon>
        <taxon>Pseudomonadota</taxon>
        <taxon>Alphaproteobacteria</taxon>
        <taxon>Sphingomonadales</taxon>
        <taxon>Sphingomonadaceae</taxon>
        <taxon>Sphingobium</taxon>
    </lineage>
</organism>